<proteinExistence type="predicted"/>
<name>A0A8H6FYS7_9LECA</name>
<keyword evidence="3" id="KW-1185">Reference proteome</keyword>
<feature type="region of interest" description="Disordered" evidence="1">
    <location>
        <begin position="16"/>
        <end position="44"/>
    </location>
</feature>
<protein>
    <submittedName>
        <fullName evidence="2">Uncharacterized protein</fullName>
    </submittedName>
</protein>
<dbReference type="EMBL" id="JACCJC010000014">
    <property type="protein sequence ID" value="KAF6237343.1"/>
    <property type="molecule type" value="Genomic_DNA"/>
</dbReference>
<sequence length="115" mass="12933">MDQANKVLCRVLGLDTGHLAGSGPKEEADHSQRQEIFARSKQTPADSLRSLLPEKKHEIMMAQNERSLAASSLIMLHGFQEIVVKDYEEQARRRDSIEFKLPPRLASASDFVNKS</sequence>
<gene>
    <name evidence="2" type="ORF">HO173_004233</name>
</gene>
<evidence type="ECO:0000313" key="3">
    <source>
        <dbReference type="Proteomes" id="UP000578531"/>
    </source>
</evidence>
<dbReference type="GeneID" id="59285898"/>
<evidence type="ECO:0000256" key="1">
    <source>
        <dbReference type="SAM" id="MobiDB-lite"/>
    </source>
</evidence>
<evidence type="ECO:0000313" key="2">
    <source>
        <dbReference type="EMBL" id="KAF6237343.1"/>
    </source>
</evidence>
<feature type="compositionally biased region" description="Basic and acidic residues" evidence="1">
    <location>
        <begin position="24"/>
        <end position="38"/>
    </location>
</feature>
<reference evidence="2 3" key="1">
    <citation type="journal article" date="2020" name="Genomics">
        <title>Complete, high-quality genomes from long-read metagenomic sequencing of two wolf lichen thalli reveals enigmatic genome architecture.</title>
        <authorList>
            <person name="McKenzie S.K."/>
            <person name="Walston R.F."/>
            <person name="Allen J.L."/>
        </authorList>
    </citation>
    <scope>NUCLEOTIDE SEQUENCE [LARGE SCALE GENOMIC DNA]</scope>
    <source>
        <strain evidence="2">WasteWater2</strain>
    </source>
</reference>
<accession>A0A8H6FYS7</accession>
<comment type="caution">
    <text evidence="2">The sequence shown here is derived from an EMBL/GenBank/DDBJ whole genome shotgun (WGS) entry which is preliminary data.</text>
</comment>
<dbReference type="RefSeq" id="XP_037166667.1">
    <property type="nucleotide sequence ID" value="XM_037306157.1"/>
</dbReference>
<dbReference type="AlphaFoldDB" id="A0A8H6FYS7"/>
<dbReference type="Proteomes" id="UP000578531">
    <property type="component" value="Unassembled WGS sequence"/>
</dbReference>
<organism evidence="2 3">
    <name type="scientific">Letharia columbiana</name>
    <dbReference type="NCBI Taxonomy" id="112416"/>
    <lineage>
        <taxon>Eukaryota</taxon>
        <taxon>Fungi</taxon>
        <taxon>Dikarya</taxon>
        <taxon>Ascomycota</taxon>
        <taxon>Pezizomycotina</taxon>
        <taxon>Lecanoromycetes</taxon>
        <taxon>OSLEUM clade</taxon>
        <taxon>Lecanoromycetidae</taxon>
        <taxon>Lecanorales</taxon>
        <taxon>Lecanorineae</taxon>
        <taxon>Parmeliaceae</taxon>
        <taxon>Letharia</taxon>
    </lineage>
</organism>